<evidence type="ECO:0000256" key="8">
    <source>
        <dbReference type="ARBA" id="ARBA00023315"/>
    </source>
</evidence>
<feature type="transmembrane region" description="Helical" evidence="9">
    <location>
        <begin position="182"/>
        <end position="201"/>
    </location>
</feature>
<dbReference type="Pfam" id="PF00795">
    <property type="entry name" value="CN_hydrolase"/>
    <property type="match status" value="1"/>
</dbReference>
<dbReference type="EC" id="2.3.1.269" evidence="9"/>
<dbReference type="Pfam" id="PF20154">
    <property type="entry name" value="LNT_N"/>
    <property type="match status" value="1"/>
</dbReference>
<keyword evidence="6 9" id="KW-1133">Transmembrane helix</keyword>
<keyword evidence="4 9" id="KW-0808">Transferase</keyword>
<comment type="similarity">
    <text evidence="2 9">Belongs to the CN hydrolase family. Apolipoprotein N-acyltransferase subfamily.</text>
</comment>
<dbReference type="Proteomes" id="UP000663859">
    <property type="component" value="Unassembled WGS sequence"/>
</dbReference>
<proteinExistence type="inferred from homology"/>
<dbReference type="AlphaFoldDB" id="A0A8J2BT15"/>
<comment type="catalytic activity">
    <reaction evidence="9">
        <text>N-terminal S-1,2-diacyl-sn-glyceryl-L-cysteinyl-[lipoprotein] + a glycerophospholipid = N-acyl-S-1,2-diacyl-sn-glyceryl-L-cysteinyl-[lipoprotein] + a 2-acyl-sn-glycero-3-phospholipid + H(+)</text>
        <dbReference type="Rhea" id="RHEA:48228"/>
        <dbReference type="Rhea" id="RHEA-COMP:14681"/>
        <dbReference type="Rhea" id="RHEA-COMP:14684"/>
        <dbReference type="ChEBI" id="CHEBI:15378"/>
        <dbReference type="ChEBI" id="CHEBI:136912"/>
        <dbReference type="ChEBI" id="CHEBI:140656"/>
        <dbReference type="ChEBI" id="CHEBI:140657"/>
        <dbReference type="ChEBI" id="CHEBI:140660"/>
        <dbReference type="EC" id="2.3.1.269"/>
    </reaction>
</comment>
<organism evidence="11 12">
    <name type="scientific">Candidatus Methylacidithermus pantelleriae</name>
    <dbReference type="NCBI Taxonomy" id="2744239"/>
    <lineage>
        <taxon>Bacteria</taxon>
        <taxon>Pseudomonadati</taxon>
        <taxon>Verrucomicrobiota</taxon>
        <taxon>Methylacidiphilae</taxon>
        <taxon>Methylacidiphilales</taxon>
        <taxon>Methylacidiphilaceae</taxon>
        <taxon>Candidatus Methylacidithermus</taxon>
    </lineage>
</organism>
<dbReference type="EMBL" id="CAJNOB010000018">
    <property type="protein sequence ID" value="CAF0698174.1"/>
    <property type="molecule type" value="Genomic_DNA"/>
</dbReference>
<evidence type="ECO:0000313" key="11">
    <source>
        <dbReference type="EMBL" id="CAF0698174.1"/>
    </source>
</evidence>
<protein>
    <recommendedName>
        <fullName evidence="9">Apolipoprotein N-acyltransferase</fullName>
        <shortName evidence="9">ALP N-acyltransferase</shortName>
        <ecNumber evidence="9">2.3.1.269</ecNumber>
    </recommendedName>
</protein>
<name>A0A8J2BT15_9BACT</name>
<keyword evidence="5 9" id="KW-0812">Transmembrane</keyword>
<comment type="pathway">
    <text evidence="9">Protein modification; lipoprotein biosynthesis (N-acyl transfer).</text>
</comment>
<evidence type="ECO:0000256" key="7">
    <source>
        <dbReference type="ARBA" id="ARBA00023136"/>
    </source>
</evidence>
<evidence type="ECO:0000313" key="12">
    <source>
        <dbReference type="Proteomes" id="UP000663859"/>
    </source>
</evidence>
<keyword evidence="8 9" id="KW-0012">Acyltransferase</keyword>
<feature type="transmembrane region" description="Helical" evidence="9">
    <location>
        <begin position="129"/>
        <end position="146"/>
    </location>
</feature>
<feature type="transmembrane region" description="Helical" evidence="9">
    <location>
        <begin position="21"/>
        <end position="42"/>
    </location>
</feature>
<dbReference type="NCBIfam" id="TIGR00546">
    <property type="entry name" value="lnt"/>
    <property type="match status" value="1"/>
</dbReference>
<dbReference type="GO" id="GO:0005886">
    <property type="term" value="C:plasma membrane"/>
    <property type="evidence" value="ECO:0007669"/>
    <property type="project" value="UniProtKB-SubCell"/>
</dbReference>
<keyword evidence="7 9" id="KW-0472">Membrane</keyword>
<dbReference type="GO" id="GO:0016410">
    <property type="term" value="F:N-acyltransferase activity"/>
    <property type="evidence" value="ECO:0007669"/>
    <property type="project" value="UniProtKB-UniRule"/>
</dbReference>
<comment type="caution">
    <text evidence="11">The sequence shown here is derived from an EMBL/GenBank/DDBJ whole genome shotgun (WGS) entry which is preliminary data.</text>
</comment>
<dbReference type="InterPro" id="IPR004563">
    <property type="entry name" value="Apolipo_AcylTrfase"/>
</dbReference>
<dbReference type="InterPro" id="IPR036526">
    <property type="entry name" value="C-N_Hydrolase_sf"/>
</dbReference>
<dbReference type="CDD" id="cd07571">
    <property type="entry name" value="ALP_N-acyl_transferase"/>
    <property type="match status" value="1"/>
</dbReference>
<accession>A0A8J2BT15</accession>
<feature type="transmembrane region" description="Helical" evidence="9">
    <location>
        <begin position="73"/>
        <end position="90"/>
    </location>
</feature>
<dbReference type="UniPathway" id="UPA00666"/>
<sequence length="539" mass="60204">MQVTKFLPKDLLARIQNRKNPALVILWSASFLSGFLLVLSFPPFSFTWLSWVCLIPYLVAVSLFAGKARACWASGYGLGLIFFGGTLWWIGHVTVAGTLALVLYLSLYPAFFGWAAVRSLGRSLQEPDLGSLWMTAGELASLWVVLEWIRGWMLTGFPWNWLGSALYPFLHLRQGASLGGVLLLSWLLVFTNALAAVVLSSRWRKGVSLPHSILWVKLGGLLCLWGSLWLYGAWWKDALPKGPEKTITLLAIQPNIPQVVDRPFPEDQAFAKMLAVTQKALSAHPKPDLLIWPETPIGNPLVQANGLWSGVQRVWESNQGFFLLGSVEVDGGKVYNSAFLLAPPSQPTFWRYRKNHLVMFGEYIPLGNVFPFLRQLVPYTIDFTPGQTPSIFPLSPYQVRLAPLICFEDTLPSYVRSVALLGPDFFVNLTNDGWFHQSPGAWQHLANAIFRAVECDRVLFQCANTGITAWVNQDGTIREMLRDSQGKSLAIEGFLAARVSWHTPRKTLYLHLGDWIVVLSAAWILSSAGLRAHREGSVR</sequence>
<dbReference type="Gene3D" id="3.60.110.10">
    <property type="entry name" value="Carbon-nitrogen hydrolase"/>
    <property type="match status" value="1"/>
</dbReference>
<dbReference type="InterPro" id="IPR003010">
    <property type="entry name" value="C-N_Hydrolase"/>
</dbReference>
<comment type="function">
    <text evidence="9">Catalyzes the phospholipid dependent N-acylation of the N-terminal cysteine of apolipoprotein, the last step in lipoprotein maturation.</text>
</comment>
<dbReference type="PANTHER" id="PTHR38686:SF1">
    <property type="entry name" value="APOLIPOPROTEIN N-ACYLTRANSFERASE"/>
    <property type="match status" value="1"/>
</dbReference>
<dbReference type="PANTHER" id="PTHR38686">
    <property type="entry name" value="APOLIPOPROTEIN N-ACYLTRANSFERASE"/>
    <property type="match status" value="1"/>
</dbReference>
<feature type="domain" description="CN hydrolase" evidence="10">
    <location>
        <begin position="252"/>
        <end position="501"/>
    </location>
</feature>
<dbReference type="RefSeq" id="WP_174583276.1">
    <property type="nucleotide sequence ID" value="NZ_CAJNOB010000018.1"/>
</dbReference>
<dbReference type="PROSITE" id="PS50263">
    <property type="entry name" value="CN_HYDROLASE"/>
    <property type="match status" value="1"/>
</dbReference>
<evidence type="ECO:0000256" key="4">
    <source>
        <dbReference type="ARBA" id="ARBA00022679"/>
    </source>
</evidence>
<feature type="transmembrane region" description="Helical" evidence="9">
    <location>
        <begin position="48"/>
        <end position="66"/>
    </location>
</feature>
<feature type="transmembrane region" description="Helical" evidence="9">
    <location>
        <begin position="96"/>
        <end position="117"/>
    </location>
</feature>
<dbReference type="HAMAP" id="MF_01148">
    <property type="entry name" value="Lnt"/>
    <property type="match status" value="1"/>
</dbReference>
<evidence type="ECO:0000256" key="6">
    <source>
        <dbReference type="ARBA" id="ARBA00022989"/>
    </source>
</evidence>
<dbReference type="GO" id="GO:0042158">
    <property type="term" value="P:lipoprotein biosynthetic process"/>
    <property type="evidence" value="ECO:0007669"/>
    <property type="project" value="UniProtKB-UniRule"/>
</dbReference>
<evidence type="ECO:0000256" key="3">
    <source>
        <dbReference type="ARBA" id="ARBA00022475"/>
    </source>
</evidence>
<reference evidence="11" key="1">
    <citation type="submission" date="2021-02" db="EMBL/GenBank/DDBJ databases">
        <authorList>
            <person name="Cremers G."/>
            <person name="Picone N."/>
        </authorList>
    </citation>
    <scope>NUCLEOTIDE SEQUENCE</scope>
    <source>
        <strain evidence="11">PQ17</strain>
    </source>
</reference>
<keyword evidence="3 9" id="KW-1003">Cell membrane</keyword>
<evidence type="ECO:0000256" key="2">
    <source>
        <dbReference type="ARBA" id="ARBA00010065"/>
    </source>
</evidence>
<evidence type="ECO:0000256" key="5">
    <source>
        <dbReference type="ARBA" id="ARBA00022692"/>
    </source>
</evidence>
<gene>
    <name evidence="9 11" type="primary">lnt</name>
    <name evidence="11" type="ORF">MPNT_250016</name>
</gene>
<evidence type="ECO:0000256" key="9">
    <source>
        <dbReference type="HAMAP-Rule" id="MF_01148"/>
    </source>
</evidence>
<keyword evidence="12" id="KW-1185">Reference proteome</keyword>
<feature type="transmembrane region" description="Helical" evidence="9">
    <location>
        <begin position="213"/>
        <end position="235"/>
    </location>
</feature>
<comment type="subcellular location">
    <subcellularLocation>
        <location evidence="1 9">Cell membrane</location>
        <topology evidence="1 9">Multi-pass membrane protein</topology>
    </subcellularLocation>
</comment>
<evidence type="ECO:0000259" key="10">
    <source>
        <dbReference type="PROSITE" id="PS50263"/>
    </source>
</evidence>
<evidence type="ECO:0000256" key="1">
    <source>
        <dbReference type="ARBA" id="ARBA00004651"/>
    </source>
</evidence>
<dbReference type="InterPro" id="IPR045378">
    <property type="entry name" value="LNT_N"/>
</dbReference>
<dbReference type="SUPFAM" id="SSF56317">
    <property type="entry name" value="Carbon-nitrogen hydrolase"/>
    <property type="match status" value="1"/>
</dbReference>